<keyword evidence="1" id="KW-1133">Transmembrane helix</keyword>
<feature type="transmembrane region" description="Helical" evidence="1">
    <location>
        <begin position="33"/>
        <end position="51"/>
    </location>
</feature>
<accession>A0ABS3HSH0</accession>
<name>A0ABS3HSH0_9ENTE</name>
<gene>
    <name evidence="2" type="ORF">DOK76_04255</name>
</gene>
<reference evidence="2 3" key="1">
    <citation type="submission" date="2021-03" db="EMBL/GenBank/DDBJ databases">
        <title>Enterococcal diversity collection.</title>
        <authorList>
            <person name="Gilmore M.S."/>
            <person name="Schwartzman J."/>
            <person name="Van Tyne D."/>
            <person name="Martin M."/>
            <person name="Earl A.M."/>
            <person name="Manson A.L."/>
            <person name="Straub T."/>
            <person name="Salamzade R."/>
            <person name="Saavedra J."/>
            <person name="Lebreton F."/>
            <person name="Prichula J."/>
            <person name="Schaufler K."/>
            <person name="Gaca A."/>
            <person name="Sgardioli B."/>
            <person name="Wagenaar J."/>
            <person name="Strong T."/>
        </authorList>
    </citation>
    <scope>NUCLEOTIDE SEQUENCE [LARGE SCALE GENOMIC DNA]</scope>
    <source>
        <strain evidence="2 3">DIV0080</strain>
    </source>
</reference>
<dbReference type="Proteomes" id="UP000664857">
    <property type="component" value="Unassembled WGS sequence"/>
</dbReference>
<proteinExistence type="predicted"/>
<protein>
    <recommendedName>
        <fullName evidence="4">LITAF domain-containing protein</fullName>
    </recommendedName>
</protein>
<comment type="caution">
    <text evidence="2">The sequence shown here is derived from an EMBL/GenBank/DDBJ whole genome shotgun (WGS) entry which is preliminary data.</text>
</comment>
<sequence length="156" mass="17892">MENELSENKGQNIIICKNCGSNGVKVNVKKPSFIPLILGIGLIISFVKSISEQAYNRGTNFFYELFINQFIPVEKEELIHPFNDSQGISHFIKITPIDSVMNLLIFLIAIVLCIWGILNVKKRIEKKYMYNVTCQSCNNTFSVEQETFDEYVDSIR</sequence>
<dbReference type="EMBL" id="JAFLVX010000013">
    <property type="protein sequence ID" value="MBO0476270.1"/>
    <property type="molecule type" value="Genomic_DNA"/>
</dbReference>
<dbReference type="RefSeq" id="WP_206965222.1">
    <property type="nucleotide sequence ID" value="NZ_JAFLVX010000013.1"/>
</dbReference>
<evidence type="ECO:0000256" key="1">
    <source>
        <dbReference type="SAM" id="Phobius"/>
    </source>
</evidence>
<keyword evidence="1" id="KW-0472">Membrane</keyword>
<evidence type="ECO:0000313" key="2">
    <source>
        <dbReference type="EMBL" id="MBO0476270.1"/>
    </source>
</evidence>
<feature type="transmembrane region" description="Helical" evidence="1">
    <location>
        <begin position="100"/>
        <end position="120"/>
    </location>
</feature>
<keyword evidence="3" id="KW-1185">Reference proteome</keyword>
<evidence type="ECO:0000313" key="3">
    <source>
        <dbReference type="Proteomes" id="UP000664857"/>
    </source>
</evidence>
<organism evidence="2 3">
    <name type="scientific">Candidatus Vagococcus giribetii</name>
    <dbReference type="NCBI Taxonomy" id="2230876"/>
    <lineage>
        <taxon>Bacteria</taxon>
        <taxon>Bacillati</taxon>
        <taxon>Bacillota</taxon>
        <taxon>Bacilli</taxon>
        <taxon>Lactobacillales</taxon>
        <taxon>Enterococcaceae</taxon>
        <taxon>Vagococcus</taxon>
    </lineage>
</organism>
<evidence type="ECO:0008006" key="4">
    <source>
        <dbReference type="Google" id="ProtNLM"/>
    </source>
</evidence>
<keyword evidence="1" id="KW-0812">Transmembrane</keyword>